<comment type="subcellular location">
    <subcellularLocation>
        <location evidence="1 12">Cell membrane</location>
        <topology evidence="1 12">Multi-pass membrane protein</topology>
    </subcellularLocation>
</comment>
<reference evidence="13 14" key="1">
    <citation type="submission" date="2016-07" db="EMBL/GenBank/DDBJ databases">
        <title>Draft Genome Sequence of Methylobrevis pamukkalensis PK2.</title>
        <authorList>
            <person name="Vasilenko O.V."/>
            <person name="Doronina N.V."/>
            <person name="Shmareva M.N."/>
            <person name="Tarlachkov S.V."/>
            <person name="Mustakhimov I."/>
            <person name="Trotsenko Y.A."/>
        </authorList>
    </citation>
    <scope>NUCLEOTIDE SEQUENCE [LARGE SCALE GENOMIC DNA]</scope>
    <source>
        <strain evidence="13 14">PK2</strain>
    </source>
</reference>
<feature type="transmembrane region" description="Helical" evidence="12">
    <location>
        <begin position="82"/>
        <end position="101"/>
    </location>
</feature>
<evidence type="ECO:0000256" key="2">
    <source>
        <dbReference type="ARBA" id="ARBA00022475"/>
    </source>
</evidence>
<evidence type="ECO:0000256" key="10">
    <source>
        <dbReference type="ARBA" id="ARBA00035120"/>
    </source>
</evidence>
<dbReference type="GO" id="GO:0140114">
    <property type="term" value="P:cellular detoxification of fluoride"/>
    <property type="evidence" value="ECO:0007669"/>
    <property type="project" value="UniProtKB-UniRule"/>
</dbReference>
<evidence type="ECO:0000256" key="5">
    <source>
        <dbReference type="ARBA" id="ARBA00022989"/>
    </source>
</evidence>
<organism evidence="13 14">
    <name type="scientific">Methylobrevis pamukkalensis</name>
    <dbReference type="NCBI Taxonomy" id="1439726"/>
    <lineage>
        <taxon>Bacteria</taxon>
        <taxon>Pseudomonadati</taxon>
        <taxon>Pseudomonadota</taxon>
        <taxon>Alphaproteobacteria</taxon>
        <taxon>Hyphomicrobiales</taxon>
        <taxon>Pleomorphomonadaceae</taxon>
        <taxon>Methylobrevis</taxon>
    </lineage>
</organism>
<dbReference type="NCBIfam" id="TIGR00494">
    <property type="entry name" value="crcB"/>
    <property type="match status" value="1"/>
</dbReference>
<evidence type="ECO:0000256" key="8">
    <source>
        <dbReference type="ARBA" id="ARBA00023136"/>
    </source>
</evidence>
<evidence type="ECO:0000256" key="4">
    <source>
        <dbReference type="ARBA" id="ARBA00022692"/>
    </source>
</evidence>
<feature type="transmembrane region" description="Helical" evidence="12">
    <location>
        <begin position="51"/>
        <end position="75"/>
    </location>
</feature>
<sequence>MLFAGEIAAKPRTEIVLSPLHIALVAAGGALGSVLRYAFGIAATRLLGPNLPFGTFGVNVIGSFVMGVFIGLWALKFSGTEAVRLFVAVGLLGGFTTFSSFSLDAVTLYERGAMATAAGYVVGSVILSLAALFAGLSLARALA</sequence>
<keyword evidence="12" id="KW-0813">Transport</keyword>
<proteinExistence type="inferred from homology"/>
<gene>
    <name evidence="12 13" type="primary">crcB</name>
    <name evidence="12" type="synonym">fluC</name>
    <name evidence="13" type="ORF">A6302_00636</name>
</gene>
<dbReference type="Pfam" id="PF02537">
    <property type="entry name" value="CRCB"/>
    <property type="match status" value="1"/>
</dbReference>
<comment type="similarity">
    <text evidence="10 12">Belongs to the fluoride channel Fluc/FEX (TC 1.A.43) family.</text>
</comment>
<dbReference type="InterPro" id="IPR003691">
    <property type="entry name" value="FluC"/>
</dbReference>
<dbReference type="NCBIfam" id="NF010791">
    <property type="entry name" value="PRK14195.1"/>
    <property type="match status" value="1"/>
</dbReference>
<keyword evidence="2 12" id="KW-1003">Cell membrane</keyword>
<keyword evidence="9 12" id="KW-0407">Ion channel</keyword>
<evidence type="ECO:0000313" key="13">
    <source>
        <dbReference type="EMBL" id="ODN72011.1"/>
    </source>
</evidence>
<keyword evidence="3" id="KW-0997">Cell inner membrane</keyword>
<comment type="activity regulation">
    <text evidence="12">Na(+) is not transported, but it plays an essential structural role and its presence is essential for fluoride channel function.</text>
</comment>
<dbReference type="OrthoDB" id="9806299at2"/>
<comment type="caution">
    <text evidence="13">The sequence shown here is derived from an EMBL/GenBank/DDBJ whole genome shotgun (WGS) entry which is preliminary data.</text>
</comment>
<dbReference type="PANTHER" id="PTHR28259">
    <property type="entry name" value="FLUORIDE EXPORT PROTEIN 1-RELATED"/>
    <property type="match status" value="1"/>
</dbReference>
<dbReference type="GO" id="GO:0046872">
    <property type="term" value="F:metal ion binding"/>
    <property type="evidence" value="ECO:0007669"/>
    <property type="project" value="UniProtKB-KW"/>
</dbReference>
<keyword evidence="14" id="KW-1185">Reference proteome</keyword>
<feature type="transmembrane region" description="Helical" evidence="12">
    <location>
        <begin position="113"/>
        <end position="139"/>
    </location>
</feature>
<evidence type="ECO:0000256" key="7">
    <source>
        <dbReference type="ARBA" id="ARBA00023065"/>
    </source>
</evidence>
<dbReference type="GO" id="GO:0005886">
    <property type="term" value="C:plasma membrane"/>
    <property type="evidence" value="ECO:0007669"/>
    <property type="project" value="UniProtKB-SubCell"/>
</dbReference>
<dbReference type="EMBL" id="MCRJ01000009">
    <property type="protein sequence ID" value="ODN72011.1"/>
    <property type="molecule type" value="Genomic_DNA"/>
</dbReference>
<dbReference type="PANTHER" id="PTHR28259:SF1">
    <property type="entry name" value="FLUORIDE EXPORT PROTEIN 1-RELATED"/>
    <property type="match status" value="1"/>
</dbReference>
<evidence type="ECO:0000256" key="11">
    <source>
        <dbReference type="ARBA" id="ARBA00035585"/>
    </source>
</evidence>
<comment type="function">
    <text evidence="12">Fluoride-specific ion channel. Important for reducing fluoride concentration in the cell, thus reducing its toxicity.</text>
</comment>
<keyword evidence="6 12" id="KW-0915">Sodium</keyword>
<name>A0A1E3H945_9HYPH</name>
<comment type="catalytic activity">
    <reaction evidence="11">
        <text>fluoride(in) = fluoride(out)</text>
        <dbReference type="Rhea" id="RHEA:76159"/>
        <dbReference type="ChEBI" id="CHEBI:17051"/>
    </reaction>
    <physiologicalReaction direction="left-to-right" evidence="11">
        <dbReference type="Rhea" id="RHEA:76160"/>
    </physiologicalReaction>
</comment>
<dbReference type="AlphaFoldDB" id="A0A1E3H945"/>
<keyword evidence="12" id="KW-0479">Metal-binding</keyword>
<dbReference type="GO" id="GO:0062054">
    <property type="term" value="F:fluoride channel activity"/>
    <property type="evidence" value="ECO:0007669"/>
    <property type="project" value="UniProtKB-UniRule"/>
</dbReference>
<keyword evidence="7 12" id="KW-0406">Ion transport</keyword>
<keyword evidence="8 12" id="KW-0472">Membrane</keyword>
<evidence type="ECO:0000313" key="14">
    <source>
        <dbReference type="Proteomes" id="UP000094622"/>
    </source>
</evidence>
<accession>A0A1E3H945</accession>
<evidence type="ECO:0000256" key="1">
    <source>
        <dbReference type="ARBA" id="ARBA00004651"/>
    </source>
</evidence>
<dbReference type="HAMAP" id="MF_00454">
    <property type="entry name" value="FluC"/>
    <property type="match status" value="1"/>
</dbReference>
<protein>
    <recommendedName>
        <fullName evidence="12">Fluoride-specific ion channel FluC</fullName>
    </recommendedName>
</protein>
<feature type="binding site" evidence="12">
    <location>
        <position position="96"/>
    </location>
    <ligand>
        <name>Na(+)</name>
        <dbReference type="ChEBI" id="CHEBI:29101"/>
        <note>structural</note>
    </ligand>
</feature>
<dbReference type="NCBIfam" id="NF010794">
    <property type="entry name" value="PRK14198.1"/>
    <property type="match status" value="1"/>
</dbReference>
<evidence type="ECO:0000256" key="3">
    <source>
        <dbReference type="ARBA" id="ARBA00022519"/>
    </source>
</evidence>
<dbReference type="Proteomes" id="UP000094622">
    <property type="component" value="Unassembled WGS sequence"/>
</dbReference>
<evidence type="ECO:0000256" key="12">
    <source>
        <dbReference type="HAMAP-Rule" id="MF_00454"/>
    </source>
</evidence>
<feature type="binding site" evidence="12">
    <location>
        <position position="93"/>
    </location>
    <ligand>
        <name>Na(+)</name>
        <dbReference type="ChEBI" id="CHEBI:29101"/>
        <note>structural</note>
    </ligand>
</feature>
<keyword evidence="5 12" id="KW-1133">Transmembrane helix</keyword>
<evidence type="ECO:0000256" key="9">
    <source>
        <dbReference type="ARBA" id="ARBA00023303"/>
    </source>
</evidence>
<feature type="transmembrane region" description="Helical" evidence="12">
    <location>
        <begin position="20"/>
        <end position="39"/>
    </location>
</feature>
<evidence type="ECO:0000256" key="6">
    <source>
        <dbReference type="ARBA" id="ARBA00023053"/>
    </source>
</evidence>
<keyword evidence="4 12" id="KW-0812">Transmembrane</keyword>